<dbReference type="CDD" id="cd00995">
    <property type="entry name" value="PBP2_NikA_DppA_OppA_like"/>
    <property type="match status" value="1"/>
</dbReference>
<dbReference type="PANTHER" id="PTHR30290">
    <property type="entry name" value="PERIPLASMIC BINDING COMPONENT OF ABC TRANSPORTER"/>
    <property type="match status" value="1"/>
</dbReference>
<dbReference type="InterPro" id="IPR039424">
    <property type="entry name" value="SBP_5"/>
</dbReference>
<dbReference type="InterPro" id="IPR030678">
    <property type="entry name" value="Peptide/Ni-bd"/>
</dbReference>
<dbReference type="EMBL" id="JAJISD010000007">
    <property type="protein sequence ID" value="MCC8430755.1"/>
    <property type="molecule type" value="Genomic_DNA"/>
</dbReference>
<evidence type="ECO:0000256" key="2">
    <source>
        <dbReference type="ARBA" id="ARBA00005695"/>
    </source>
</evidence>
<gene>
    <name evidence="5" type="ORF">LJ725_17425</name>
</gene>
<dbReference type="SUPFAM" id="SSF53850">
    <property type="entry name" value="Periplasmic binding protein-like II"/>
    <property type="match status" value="1"/>
</dbReference>
<evidence type="ECO:0000313" key="6">
    <source>
        <dbReference type="Proteomes" id="UP001198862"/>
    </source>
</evidence>
<dbReference type="PANTHER" id="PTHR30290:SF38">
    <property type="entry name" value="D,D-DIPEPTIDE-BINDING PERIPLASMIC PROTEIN DDPA-RELATED"/>
    <property type="match status" value="1"/>
</dbReference>
<reference evidence="5 6" key="1">
    <citation type="submission" date="2021-11" db="EMBL/GenBank/DDBJ databases">
        <authorList>
            <person name="Lee D.-H."/>
            <person name="Kim S.-B."/>
        </authorList>
    </citation>
    <scope>NUCLEOTIDE SEQUENCE [LARGE SCALE GENOMIC DNA]</scope>
    <source>
        <strain evidence="5 6">KCTC 52223</strain>
    </source>
</reference>
<dbReference type="PIRSF" id="PIRSF002741">
    <property type="entry name" value="MppA"/>
    <property type="match status" value="1"/>
</dbReference>
<comment type="subcellular location">
    <subcellularLocation>
        <location evidence="1">Periplasm</location>
    </subcellularLocation>
</comment>
<dbReference type="Gene3D" id="3.40.190.10">
    <property type="entry name" value="Periplasmic binding protein-like II"/>
    <property type="match status" value="1"/>
</dbReference>
<evidence type="ECO:0000259" key="4">
    <source>
        <dbReference type="Pfam" id="PF00496"/>
    </source>
</evidence>
<accession>A0ABS8KXG5</accession>
<evidence type="ECO:0000313" key="5">
    <source>
        <dbReference type="EMBL" id="MCC8430755.1"/>
    </source>
</evidence>
<proteinExistence type="inferred from homology"/>
<protein>
    <submittedName>
        <fullName evidence="5">ABC transporter substrate-binding protein</fullName>
    </submittedName>
</protein>
<sequence>MRKRLLIGSLALLLGWCDVALAQRSGGVLRIFHRDNPTSASILEEANASTVVAFMPVFNNLVMFDPAVAKNADDTIVPDLAESWTWNDDRTELSFKLRRGAKWHDGMPFTSSDVECTFNLLTNRARNRLRTNPRGSWFGNVNFVRAPTDFDVTIHLNRPQPSLLAMLASGFVPIYPCHVPLAQMRVKPVGTGPFKLESFNQFDRIRLVRNPDYWKAGRPYLDGIEFSVVASRSTALLSFVAGRYDMTFPSDVSMSQLRDVRRQSPRVMCEATAMNNNTNLMLNREAPPFDNPDVRRALMLTLDRRAFMDSLSDGSGVIGGHLQPAPEGRWGLPAEMLAKLPGYGADLEKNRTEARELMRKAGYGPDKLLPLKIFTRAVSLYRSPAAVLATQLQEIYFEPTLDVVETVHWFTRLQRRDFALAIETTGNAIDDPDQVFYETFACRSERNYNRYCNPEIERLFEAQSSELDVEKRRQLVWDLEARLLADSARPPLMWNRAATCWQPYVQGFVPQTNSSYNGFRFEDVWIDRR</sequence>
<dbReference type="RefSeq" id="WP_230551906.1">
    <property type="nucleotide sequence ID" value="NZ_JAJISD010000007.1"/>
</dbReference>
<comment type="similarity">
    <text evidence="2">Belongs to the bacterial solute-binding protein 5 family.</text>
</comment>
<dbReference type="Gene3D" id="3.10.105.10">
    <property type="entry name" value="Dipeptide-binding Protein, Domain 3"/>
    <property type="match status" value="1"/>
</dbReference>
<evidence type="ECO:0000256" key="1">
    <source>
        <dbReference type="ARBA" id="ARBA00004418"/>
    </source>
</evidence>
<evidence type="ECO:0000256" key="3">
    <source>
        <dbReference type="ARBA" id="ARBA00022729"/>
    </source>
</evidence>
<keyword evidence="6" id="KW-1185">Reference proteome</keyword>
<keyword evidence="3" id="KW-0732">Signal</keyword>
<dbReference type="PROSITE" id="PS01040">
    <property type="entry name" value="SBP_BACTERIAL_5"/>
    <property type="match status" value="1"/>
</dbReference>
<comment type="caution">
    <text evidence="5">The sequence shown here is derived from an EMBL/GenBank/DDBJ whole genome shotgun (WGS) entry which is preliminary data.</text>
</comment>
<dbReference type="Proteomes" id="UP001198862">
    <property type="component" value="Unassembled WGS sequence"/>
</dbReference>
<dbReference type="Pfam" id="PF00496">
    <property type="entry name" value="SBP_bac_5"/>
    <property type="match status" value="1"/>
</dbReference>
<dbReference type="InterPro" id="IPR023765">
    <property type="entry name" value="SBP_5_CS"/>
</dbReference>
<organism evidence="5 6">
    <name type="scientific">Reyranella aquatilis</name>
    <dbReference type="NCBI Taxonomy" id="2035356"/>
    <lineage>
        <taxon>Bacteria</taxon>
        <taxon>Pseudomonadati</taxon>
        <taxon>Pseudomonadota</taxon>
        <taxon>Alphaproteobacteria</taxon>
        <taxon>Hyphomicrobiales</taxon>
        <taxon>Reyranellaceae</taxon>
        <taxon>Reyranella</taxon>
    </lineage>
</organism>
<name>A0ABS8KXG5_9HYPH</name>
<feature type="domain" description="Solute-binding protein family 5" evidence="4">
    <location>
        <begin position="75"/>
        <end position="443"/>
    </location>
</feature>
<dbReference type="InterPro" id="IPR000914">
    <property type="entry name" value="SBP_5_dom"/>
</dbReference>